<accession>A0ABM7Z7E0</accession>
<sequence length="210" mass="23824">MIFLGVFRPKFINNNVNLTQSSNITDTQAVSLNPSYLENALKQHPIVRGIATNLSNRSLVLVTTDNEILDILTPQQQVKLENRIINEVANYWQYWRLIEAKKETQLLPQIDSLLAKLTDINTAKALVLADRIPKDLLNTDRLLAFLDITVAKLESNALVPVQERSQEVVQLAQTQLNIFLYGKEQLAANREIAATADNLENSYTEYSRFD</sequence>
<evidence type="ECO:0000313" key="1">
    <source>
        <dbReference type="EMBL" id="BDI19065.1"/>
    </source>
</evidence>
<keyword evidence="2" id="KW-1185">Reference proteome</keyword>
<evidence type="ECO:0000313" key="2">
    <source>
        <dbReference type="Proteomes" id="UP001055453"/>
    </source>
</evidence>
<reference evidence="1" key="1">
    <citation type="submission" date="2022-04" db="EMBL/GenBank/DDBJ databases">
        <title>Complete genome sequence of a cyanobacterium, Nostoc sp. SO-36, isolated in Antarctica.</title>
        <authorList>
            <person name="Kanesaki Y."/>
            <person name="Effendi D."/>
            <person name="Sakamoto T."/>
            <person name="Ohtani S."/>
            <person name="Awai K."/>
        </authorList>
    </citation>
    <scope>NUCLEOTIDE SEQUENCE</scope>
    <source>
        <strain evidence="1">SO-36</strain>
    </source>
</reference>
<protein>
    <submittedName>
        <fullName evidence="1">Uncharacterized protein</fullName>
    </submittedName>
</protein>
<dbReference type="EMBL" id="AP025732">
    <property type="protein sequence ID" value="BDI19065.1"/>
    <property type="molecule type" value="Genomic_DNA"/>
</dbReference>
<name>A0ABM7Z7E0_NOSCO</name>
<proteinExistence type="predicted"/>
<gene>
    <name evidence="1" type="ORF">ANSO36C_48670</name>
</gene>
<organism evidence="1 2">
    <name type="scientific">Nostoc cf. commune SO-36</name>
    <dbReference type="NCBI Taxonomy" id="449208"/>
    <lineage>
        <taxon>Bacteria</taxon>
        <taxon>Bacillati</taxon>
        <taxon>Cyanobacteriota</taxon>
        <taxon>Cyanophyceae</taxon>
        <taxon>Nostocales</taxon>
        <taxon>Nostocaceae</taxon>
        <taxon>Nostoc</taxon>
    </lineage>
</organism>
<dbReference type="Proteomes" id="UP001055453">
    <property type="component" value="Chromosome"/>
</dbReference>